<keyword evidence="1 3" id="KW-0175">Coiled coil</keyword>
<organism evidence="5">
    <name type="scientific">marine metagenome</name>
    <dbReference type="NCBI Taxonomy" id="408172"/>
    <lineage>
        <taxon>unclassified sequences</taxon>
        <taxon>metagenomes</taxon>
        <taxon>ecological metagenomes</taxon>
    </lineage>
</organism>
<evidence type="ECO:0000313" key="5">
    <source>
        <dbReference type="EMBL" id="SVA23368.1"/>
    </source>
</evidence>
<dbReference type="GO" id="GO:0006310">
    <property type="term" value="P:DNA recombination"/>
    <property type="evidence" value="ECO:0007669"/>
    <property type="project" value="UniProtKB-KW"/>
</dbReference>
<feature type="region of interest" description="Disordered" evidence="4">
    <location>
        <begin position="342"/>
        <end position="365"/>
    </location>
</feature>
<dbReference type="InterPro" id="IPR003798">
    <property type="entry name" value="DNA_recombination_RmuC"/>
</dbReference>
<dbReference type="PANTHER" id="PTHR30563">
    <property type="entry name" value="DNA RECOMBINATION PROTEIN RMUC"/>
    <property type="match status" value="1"/>
</dbReference>
<accession>A0A381U754</accession>
<keyword evidence="2" id="KW-0233">DNA recombination</keyword>
<name>A0A381U754_9ZZZZ</name>
<proteinExistence type="predicted"/>
<sequence length="365" mass="40099">MVETLLVLVVVLVALLLVLQVRGVSEKARLVGEQAAERARAEAGLREMVQPLQTQLETYQKVVKELETNRAKQEGSLSTQLKELNRQYEGLRTQTHDLASALKYSSTRGTWGEIQLRRIVELAGMVPYCDFEEQVHASGGGHDGATRPDLVVRLPGGTSIAVDAKSPGDAFFSASETDDAAEADRLLEQFAGSVAAHVKTLSAKAYWDRVQPAPEFVVMFLPVEPMLAASATKRPRLLEEAFEQKVILATPTSLIAVLRAAAFGWRQERIAEDAQSVARLAEEMVQRVLTMWTYFEKVGRGLNSAIDAFNKTVGSFEHRVRPSARQLEEHVQNVKDLQEIEPVAKTGRSLAPGPTVVEASEQNSA</sequence>
<gene>
    <name evidence="5" type="ORF">METZ01_LOCUS76222</name>
</gene>
<dbReference type="EMBL" id="UINC01005759">
    <property type="protein sequence ID" value="SVA23368.1"/>
    <property type="molecule type" value="Genomic_DNA"/>
</dbReference>
<reference evidence="5" key="1">
    <citation type="submission" date="2018-05" db="EMBL/GenBank/DDBJ databases">
        <authorList>
            <person name="Lanie J.A."/>
            <person name="Ng W.-L."/>
            <person name="Kazmierczak K.M."/>
            <person name="Andrzejewski T.M."/>
            <person name="Davidsen T.M."/>
            <person name="Wayne K.J."/>
            <person name="Tettelin H."/>
            <person name="Glass J.I."/>
            <person name="Rusch D."/>
            <person name="Podicherti R."/>
            <person name="Tsui H.-C.T."/>
            <person name="Winkler M.E."/>
        </authorList>
    </citation>
    <scope>NUCLEOTIDE SEQUENCE</scope>
</reference>
<evidence type="ECO:0000256" key="1">
    <source>
        <dbReference type="ARBA" id="ARBA00023054"/>
    </source>
</evidence>
<evidence type="ECO:0000256" key="3">
    <source>
        <dbReference type="SAM" id="Coils"/>
    </source>
</evidence>
<dbReference type="Pfam" id="PF02646">
    <property type="entry name" value="RmuC"/>
    <property type="match status" value="1"/>
</dbReference>
<feature type="coiled-coil region" evidence="3">
    <location>
        <begin position="49"/>
        <end position="101"/>
    </location>
</feature>
<evidence type="ECO:0000256" key="2">
    <source>
        <dbReference type="ARBA" id="ARBA00023172"/>
    </source>
</evidence>
<dbReference type="PANTHER" id="PTHR30563:SF0">
    <property type="entry name" value="DNA RECOMBINATION PROTEIN RMUC"/>
    <property type="match status" value="1"/>
</dbReference>
<dbReference type="AlphaFoldDB" id="A0A381U754"/>
<evidence type="ECO:0008006" key="6">
    <source>
        <dbReference type="Google" id="ProtNLM"/>
    </source>
</evidence>
<evidence type="ECO:0000256" key="4">
    <source>
        <dbReference type="SAM" id="MobiDB-lite"/>
    </source>
</evidence>
<protein>
    <recommendedName>
        <fullName evidence="6">DNA recombination protein RmuC</fullName>
    </recommendedName>
</protein>